<dbReference type="Proteomes" id="UP000249524">
    <property type="component" value="Unassembled WGS sequence"/>
</dbReference>
<dbReference type="SUPFAM" id="SSF64076">
    <property type="entry name" value="MTH938-like"/>
    <property type="match status" value="1"/>
</dbReference>
<dbReference type="Pfam" id="PF04430">
    <property type="entry name" value="DUF498"/>
    <property type="match status" value="1"/>
</dbReference>
<dbReference type="PANTHER" id="PTHR21192">
    <property type="entry name" value="NUCLEAR PROTEIN E3-3"/>
    <property type="match status" value="1"/>
</dbReference>
<name>A0A328B3T1_9CAUL</name>
<reference evidence="1 2" key="1">
    <citation type="submission" date="2018-05" db="EMBL/GenBank/DDBJ databases">
        <authorList>
            <person name="Lanie J.A."/>
            <person name="Ng W.-L."/>
            <person name="Kazmierczak K.M."/>
            <person name="Andrzejewski T.M."/>
            <person name="Davidsen T.M."/>
            <person name="Wayne K.J."/>
            <person name="Tettelin H."/>
            <person name="Glass J.I."/>
            <person name="Rusch D."/>
            <person name="Podicherti R."/>
            <person name="Tsui H.-C.T."/>
            <person name="Winkler M.E."/>
        </authorList>
    </citation>
    <scope>NUCLEOTIDE SEQUENCE [LARGE SCALE GENOMIC DNA]</scope>
    <source>
        <strain evidence="1 2">BUT-10</strain>
    </source>
</reference>
<sequence>MARNAPSIDAYGEGGFRLAGGVRHEGSLLILADEPRAWPVASMGELTLASLEPVLAAGPAEVEVLLLGAGARNALPSREVRDGLREAGIGFEFLDTPAAAKLYNLLTYEGRKLAAALIAV</sequence>
<evidence type="ECO:0000313" key="1">
    <source>
        <dbReference type="EMBL" id="RAK62050.1"/>
    </source>
</evidence>
<dbReference type="OrthoDB" id="7351393at2"/>
<gene>
    <name evidence="1" type="ORF">DJ019_20250</name>
</gene>
<accession>A0A328B3T1</accession>
<dbReference type="InterPro" id="IPR036748">
    <property type="entry name" value="MTH938-like_sf"/>
</dbReference>
<proteinExistence type="predicted"/>
<dbReference type="Gene3D" id="3.40.1230.10">
    <property type="entry name" value="MTH938-like"/>
    <property type="match status" value="1"/>
</dbReference>
<comment type="caution">
    <text evidence="1">The sequence shown here is derived from an EMBL/GenBank/DDBJ whole genome shotgun (WGS) entry which is preliminary data.</text>
</comment>
<dbReference type="RefSeq" id="WP_111278631.1">
    <property type="nucleotide sequence ID" value="NZ_QFYS01000014.1"/>
</dbReference>
<organism evidence="1 2">
    <name type="scientific">Phenylobacterium kunshanense</name>
    <dbReference type="NCBI Taxonomy" id="1445034"/>
    <lineage>
        <taxon>Bacteria</taxon>
        <taxon>Pseudomonadati</taxon>
        <taxon>Pseudomonadota</taxon>
        <taxon>Alphaproteobacteria</taxon>
        <taxon>Caulobacterales</taxon>
        <taxon>Caulobacteraceae</taxon>
        <taxon>Phenylobacterium</taxon>
    </lineage>
</organism>
<protein>
    <recommendedName>
        <fullName evidence="3">Mth938-like domain-containing protein</fullName>
    </recommendedName>
</protein>
<dbReference type="AlphaFoldDB" id="A0A328B3T1"/>
<dbReference type="CDD" id="cd00248">
    <property type="entry name" value="Mth938-like"/>
    <property type="match status" value="1"/>
</dbReference>
<evidence type="ECO:0000313" key="2">
    <source>
        <dbReference type="Proteomes" id="UP000249524"/>
    </source>
</evidence>
<dbReference type="PANTHER" id="PTHR21192:SF2">
    <property type="entry name" value="NADH DEHYDROGENASE [UBIQUINONE] 1 ALPHA SUBCOMPLEX ASSEMBLY FACTOR 3"/>
    <property type="match status" value="1"/>
</dbReference>
<keyword evidence="2" id="KW-1185">Reference proteome</keyword>
<dbReference type="EMBL" id="QFYS01000014">
    <property type="protein sequence ID" value="RAK62050.1"/>
    <property type="molecule type" value="Genomic_DNA"/>
</dbReference>
<dbReference type="InterPro" id="IPR007523">
    <property type="entry name" value="NDUFAF3/AAMDC"/>
</dbReference>
<evidence type="ECO:0008006" key="3">
    <source>
        <dbReference type="Google" id="ProtNLM"/>
    </source>
</evidence>